<dbReference type="OrthoDB" id="4095763at2759"/>
<reference evidence="3" key="1">
    <citation type="submission" date="2016-03" db="EMBL/GenBank/DDBJ databases">
        <authorList>
            <person name="Devillers H."/>
        </authorList>
    </citation>
    <scope>NUCLEOTIDE SEQUENCE [LARGE SCALE GENOMIC DNA]</scope>
</reference>
<feature type="region of interest" description="Disordered" evidence="1">
    <location>
        <begin position="166"/>
        <end position="189"/>
    </location>
</feature>
<evidence type="ECO:0000313" key="3">
    <source>
        <dbReference type="Proteomes" id="UP000190274"/>
    </source>
</evidence>
<organism evidence="2 3">
    <name type="scientific">Lachancea dasiensis</name>
    <dbReference type="NCBI Taxonomy" id="1072105"/>
    <lineage>
        <taxon>Eukaryota</taxon>
        <taxon>Fungi</taxon>
        <taxon>Dikarya</taxon>
        <taxon>Ascomycota</taxon>
        <taxon>Saccharomycotina</taxon>
        <taxon>Saccharomycetes</taxon>
        <taxon>Saccharomycetales</taxon>
        <taxon>Saccharomycetaceae</taxon>
        <taxon>Lachancea</taxon>
    </lineage>
</organism>
<evidence type="ECO:0000256" key="1">
    <source>
        <dbReference type="SAM" id="MobiDB-lite"/>
    </source>
</evidence>
<keyword evidence="3" id="KW-1185">Reference proteome</keyword>
<accession>A0A1G4JED0</accession>
<dbReference type="EMBL" id="LT598455">
    <property type="protein sequence ID" value="SCU88516.1"/>
    <property type="molecule type" value="Genomic_DNA"/>
</dbReference>
<gene>
    <name evidence="2" type="ORF">LADA_0E10616G</name>
</gene>
<dbReference type="Proteomes" id="UP000190274">
    <property type="component" value="Chromosome E"/>
</dbReference>
<feature type="region of interest" description="Disordered" evidence="1">
    <location>
        <begin position="82"/>
        <end position="130"/>
    </location>
</feature>
<feature type="compositionally biased region" description="Polar residues" evidence="1">
    <location>
        <begin position="310"/>
        <end position="325"/>
    </location>
</feature>
<protein>
    <submittedName>
        <fullName evidence="2">LADA_0E10616g1_1</fullName>
    </submittedName>
</protein>
<proteinExistence type="predicted"/>
<evidence type="ECO:0000313" key="2">
    <source>
        <dbReference type="EMBL" id="SCU88516.1"/>
    </source>
</evidence>
<feature type="region of interest" description="Disordered" evidence="1">
    <location>
        <begin position="295"/>
        <end position="340"/>
    </location>
</feature>
<dbReference type="GO" id="GO:0071406">
    <property type="term" value="P:cellular response to methylmercury"/>
    <property type="evidence" value="ECO:0007669"/>
    <property type="project" value="EnsemblFungi"/>
</dbReference>
<dbReference type="AlphaFoldDB" id="A0A1G4JED0"/>
<dbReference type="Pfam" id="PF10846">
    <property type="entry name" value="DUF2722"/>
    <property type="match status" value="1"/>
</dbReference>
<feature type="compositionally biased region" description="Polar residues" evidence="1">
    <location>
        <begin position="97"/>
        <end position="118"/>
    </location>
</feature>
<name>A0A1G4JED0_9SACH</name>
<dbReference type="InterPro" id="IPR021216">
    <property type="entry name" value="DUF2722"/>
</dbReference>
<sequence>MGNADNTPESLKNIMSSLFGTECSEWPFSDSALTQALMFKTQQEKTKQQFYKLECVNRSIELLKTAMSANVPGHMITHLFQGSGSGVDPTNDKASGLQDSAAPNTNSSGSSAAVTSLGSKKPSESIPLNYKFPPVNTSVTLHRRTNSPARIGAAAVANLTENNQLKEEENNELPDPGAPHPPNVAHQRSPLQFRTHRRNLSLPLARPAPLLPQELPAQYSNRRSQNPMTSVINFGSWQSYEPSPSSMMMKRQGSIKKHRKTKSATTASNFGVIDLNMANQVRLPELPKSQDFLKRNTDHTNEDENEFDDQQTCSDHSSRETTPIIQVTKGPNFANNLLNS</sequence>